<dbReference type="PANTHER" id="PTHR42824:SF1">
    <property type="entry name" value="GLUTAMINE AMIDOTRANSFERASE YAFJ-RELATED"/>
    <property type="match status" value="1"/>
</dbReference>
<evidence type="ECO:0000259" key="2">
    <source>
        <dbReference type="PROSITE" id="PS51278"/>
    </source>
</evidence>
<dbReference type="Gene3D" id="3.60.20.10">
    <property type="entry name" value="Glutamine Phosphoribosylpyrophosphate, subunit 1, domain 1"/>
    <property type="match status" value="1"/>
</dbReference>
<reference evidence="3 4" key="1">
    <citation type="journal article" date="2004" name="Science">
        <title>The genome of the diatom Thalassiosira pseudonana: ecology, evolution, and metabolism.</title>
        <authorList>
            <person name="Armbrust E.V."/>
            <person name="Berges J.A."/>
            <person name="Bowler C."/>
            <person name="Green B.R."/>
            <person name="Martinez D."/>
            <person name="Putnam N.H."/>
            <person name="Zhou S."/>
            <person name="Allen A.E."/>
            <person name="Apt K.E."/>
            <person name="Bechner M."/>
            <person name="Brzezinski M.A."/>
            <person name="Chaal B.K."/>
            <person name="Chiovitti A."/>
            <person name="Davis A.K."/>
            <person name="Demarest M.S."/>
            <person name="Detter J.C."/>
            <person name="Glavina T."/>
            <person name="Goodstein D."/>
            <person name="Hadi M.Z."/>
            <person name="Hellsten U."/>
            <person name="Hildebrand M."/>
            <person name="Jenkins B.D."/>
            <person name="Jurka J."/>
            <person name="Kapitonov V.V."/>
            <person name="Kroger N."/>
            <person name="Lau W.W."/>
            <person name="Lane T.W."/>
            <person name="Larimer F.W."/>
            <person name="Lippmeier J.C."/>
            <person name="Lucas S."/>
            <person name="Medina M."/>
            <person name="Montsant A."/>
            <person name="Obornik M."/>
            <person name="Parker M.S."/>
            <person name="Palenik B."/>
            <person name="Pazour G.J."/>
            <person name="Richardson P.M."/>
            <person name="Rynearson T.A."/>
            <person name="Saito M.A."/>
            <person name="Schwartz D.C."/>
            <person name="Thamatrakoln K."/>
            <person name="Valentin K."/>
            <person name="Vardi A."/>
            <person name="Wilkerson F.P."/>
            <person name="Rokhsar D.S."/>
        </authorList>
    </citation>
    <scope>NUCLEOTIDE SEQUENCE [LARGE SCALE GENOMIC DNA]</scope>
    <source>
        <strain evidence="3 4">CCMP1335</strain>
    </source>
</reference>
<feature type="non-terminal residue" evidence="3">
    <location>
        <position position="1"/>
    </location>
</feature>
<evidence type="ECO:0000313" key="4">
    <source>
        <dbReference type="Proteomes" id="UP000001449"/>
    </source>
</evidence>
<dbReference type="InterPro" id="IPR029055">
    <property type="entry name" value="Ntn_hydrolases_N"/>
</dbReference>
<dbReference type="Pfam" id="PF13230">
    <property type="entry name" value="GATase_4"/>
    <property type="match status" value="1"/>
</dbReference>
<reference evidence="3 4" key="2">
    <citation type="journal article" date="2008" name="Nature">
        <title>The Phaeodactylum genome reveals the evolutionary history of diatom genomes.</title>
        <authorList>
            <person name="Bowler C."/>
            <person name="Allen A.E."/>
            <person name="Badger J.H."/>
            <person name="Grimwood J."/>
            <person name="Jabbari K."/>
            <person name="Kuo A."/>
            <person name="Maheswari U."/>
            <person name="Martens C."/>
            <person name="Maumus F."/>
            <person name="Otillar R.P."/>
            <person name="Rayko E."/>
            <person name="Salamov A."/>
            <person name="Vandepoele K."/>
            <person name="Beszteri B."/>
            <person name="Gruber A."/>
            <person name="Heijde M."/>
            <person name="Katinka M."/>
            <person name="Mock T."/>
            <person name="Valentin K."/>
            <person name="Verret F."/>
            <person name="Berges J.A."/>
            <person name="Brownlee C."/>
            <person name="Cadoret J.P."/>
            <person name="Chiovitti A."/>
            <person name="Choi C.J."/>
            <person name="Coesel S."/>
            <person name="De Martino A."/>
            <person name="Detter J.C."/>
            <person name="Durkin C."/>
            <person name="Falciatore A."/>
            <person name="Fournet J."/>
            <person name="Haruta M."/>
            <person name="Huysman M.J."/>
            <person name="Jenkins B.D."/>
            <person name="Jiroutova K."/>
            <person name="Jorgensen R.E."/>
            <person name="Joubert Y."/>
            <person name="Kaplan A."/>
            <person name="Kroger N."/>
            <person name="Kroth P.G."/>
            <person name="La Roche J."/>
            <person name="Lindquist E."/>
            <person name="Lommer M."/>
            <person name="Martin-Jezequel V."/>
            <person name="Lopez P.J."/>
            <person name="Lucas S."/>
            <person name="Mangogna M."/>
            <person name="McGinnis K."/>
            <person name="Medlin L.K."/>
            <person name="Montsant A."/>
            <person name="Oudot-Le Secq M.P."/>
            <person name="Napoli C."/>
            <person name="Obornik M."/>
            <person name="Parker M.S."/>
            <person name="Petit J.L."/>
            <person name="Porcel B.M."/>
            <person name="Poulsen N."/>
            <person name="Robison M."/>
            <person name="Rychlewski L."/>
            <person name="Rynearson T.A."/>
            <person name="Schmutz J."/>
            <person name="Shapiro H."/>
            <person name="Siaut M."/>
            <person name="Stanley M."/>
            <person name="Sussman M.R."/>
            <person name="Taylor A.R."/>
            <person name="Vardi A."/>
            <person name="von Dassow P."/>
            <person name="Vyverman W."/>
            <person name="Willis A."/>
            <person name="Wyrwicz L.S."/>
            <person name="Rokhsar D.S."/>
            <person name="Weissenbach J."/>
            <person name="Armbrust E.V."/>
            <person name="Green B.R."/>
            <person name="Van de Peer Y."/>
            <person name="Grigoriev I.V."/>
        </authorList>
    </citation>
    <scope>NUCLEOTIDE SEQUENCE [LARGE SCALE GENOMIC DNA]</scope>
    <source>
        <strain evidence="3 4">CCMP1335</strain>
    </source>
</reference>
<dbReference type="eggNOG" id="ENOG502RXQT">
    <property type="taxonomic scope" value="Eukaryota"/>
</dbReference>
<accession>B8C716</accession>
<dbReference type="InterPro" id="IPR017932">
    <property type="entry name" value="GATase_2_dom"/>
</dbReference>
<dbReference type="PANTHER" id="PTHR42824">
    <property type="entry name" value="GLUTAMINE AMIDOTRANSFERASE"/>
    <property type="match status" value="1"/>
</dbReference>
<organism evidence="3 4">
    <name type="scientific">Thalassiosira pseudonana</name>
    <name type="common">Marine diatom</name>
    <name type="synonym">Cyclotella nana</name>
    <dbReference type="NCBI Taxonomy" id="35128"/>
    <lineage>
        <taxon>Eukaryota</taxon>
        <taxon>Sar</taxon>
        <taxon>Stramenopiles</taxon>
        <taxon>Ochrophyta</taxon>
        <taxon>Bacillariophyta</taxon>
        <taxon>Coscinodiscophyceae</taxon>
        <taxon>Thalassiosirophycidae</taxon>
        <taxon>Thalassiosirales</taxon>
        <taxon>Thalassiosiraceae</taxon>
        <taxon>Thalassiosira</taxon>
    </lineage>
</organism>
<keyword evidence="1" id="KW-0315">Glutamine amidotransferase</keyword>
<dbReference type="SUPFAM" id="SSF56235">
    <property type="entry name" value="N-terminal nucleophile aminohydrolases (Ntn hydrolases)"/>
    <property type="match status" value="1"/>
</dbReference>
<feature type="domain" description="Glutamine amidotransferase type-2" evidence="2">
    <location>
        <begin position="1"/>
        <end position="256"/>
    </location>
</feature>
<dbReference type="InParanoid" id="B8C716"/>
<gene>
    <name evidence="3" type="ORF">THAPSDRAFT_263403</name>
</gene>
<name>B8C716_THAPS</name>
<evidence type="ECO:0000313" key="3">
    <source>
        <dbReference type="EMBL" id="EED90901.1"/>
    </source>
</evidence>
<dbReference type="Proteomes" id="UP000001449">
    <property type="component" value="Chromosome 8"/>
</dbReference>
<dbReference type="AlphaFoldDB" id="B8C716"/>
<dbReference type="OMA" id="YWVFAHN"/>
<dbReference type="HOGENOM" id="CLU_059273_0_0_1"/>
<sequence>RLLGMNCATPTDFNFSFRGFKCRGGVTDVHAHGWGLAIYEGRGVRAFHDPLPCAHSPLADMVSSYPIKTLNMMAHIRYATQGGVSLENVHPFQRELWGIQWTFAHNGEVPNEMPMLGRCKEATYHPVGDTDSEAVFCAMLNALRAEFTTLPTLPVLYEAIQRLCCEIVRGRETETIFNFLLGCGQFTMEGSKVWNGLHYLVRYPPFSQAKLKDVDYAVDFNETNDESDRVAIIATKPLTTNENWKEFKRGQLLMFD</sequence>
<dbReference type="PaxDb" id="35128-Thaps263403"/>
<proteinExistence type="predicted"/>
<feature type="non-terminal residue" evidence="3">
    <location>
        <position position="256"/>
    </location>
</feature>
<dbReference type="InterPro" id="IPR026869">
    <property type="entry name" value="EgtC-like"/>
</dbReference>
<evidence type="ECO:0000256" key="1">
    <source>
        <dbReference type="ARBA" id="ARBA00022962"/>
    </source>
</evidence>
<dbReference type="PROSITE" id="PS51278">
    <property type="entry name" value="GATASE_TYPE_2"/>
    <property type="match status" value="1"/>
</dbReference>
<dbReference type="RefSeq" id="XP_002292050.1">
    <property type="nucleotide sequence ID" value="XM_002292014.1"/>
</dbReference>
<keyword evidence="4" id="KW-1185">Reference proteome</keyword>
<dbReference type="EMBL" id="CM000644">
    <property type="protein sequence ID" value="EED90901.1"/>
    <property type="molecule type" value="Genomic_DNA"/>
</dbReference>
<protein>
    <recommendedName>
        <fullName evidence="2">Glutamine amidotransferase type-2 domain-containing protein</fullName>
    </recommendedName>
</protein>
<dbReference type="KEGG" id="tps:THAPSDRAFT_263403"/>
<dbReference type="CDD" id="cd01908">
    <property type="entry name" value="YafJ"/>
    <property type="match status" value="1"/>
</dbReference>
<dbReference type="GeneID" id="7449805"/>